<dbReference type="VEuPathDB" id="TriTrypDB:TcCLB.507491.100"/>
<dbReference type="AlphaFoldDB" id="A0A2V2XK75"/>
<sequence>MSVNTSAIAADSSCLHASSFTESSYALLGGDDTMRSRTLPPPPLMPLPFSSTNTSNGGIMAEEKGDLYMGSRPPTQPFSGVDRSCGSHHHDPSFAVHHQAQSRTMPNSVDLAGYHANAGTTDTTPVRHAELRELLITTERELAEVREECARRSAEVDALRVALGREQEVNHNAQARHEESMRELREEHADQTQRLMDQITLLKRLSEGLMEEKSRLAEDASQRKQQLLALLDREREEKSQIMADYRQQTEALIADQGKEITSLRNTQQSLREEQERIISERQEIEETKRTLEEKILQLGEKITNEQMECEKKIQETNQRHARKMDELVAKNEELSRRLEDDSSKLLERRQELEDHVRSLAERLRCQEETHTLEQQNLKETYKREVSELREELQAMMNQREQLEEEHEKDRQKLLKNEEKLIQSLRQAVEEVRQEKEALAEEAARQQEEMQEKHWAKVNQLQNTAESLRRQLAEETAVRKEAESERELVAVRADGLQSTVSRLTNELETLQVEHRARERAAAQERQNSLEQLRLQLRERAAEVEALQQEVARHEMEENRLRDELAAKVQALQSTRAEGKRLLEEMQQAAEDREREMLEREGRLEKTIMLSRAQKTQVEAECQRLQRAITELEGRQRTCEGQLEDERRALEEATATVQQSRDEAEEQKSLFRRVQTRQNELEEELRRKSNDLAKAASRVEELEASLEAANSEAAQQSKEALRAAKVHEVELQSLIQRQQAEVTAMRLAADQIRGDFAKAREVAAAKEEELHRLREEVNQLHRDAETRAGSWQGELAESRELHEEDMRRMDEVLYTMRADLSRAQAAKAQCQKDMAQFQREAERQRLQLEDMLSQMEAAKEKLQEDARYREQLNIELQGTVKLLTSRLTAQEDDIRRMQEELADVNTKLHNAHTFLGRKDAAIGQLTARLRAYEARIGVSFK</sequence>
<dbReference type="OMA" id="SKENHEP"/>
<feature type="coiled-coil region" evidence="1">
    <location>
        <begin position="818"/>
        <end position="905"/>
    </location>
</feature>
<comment type="caution">
    <text evidence="2">The sequence shown here is derived from an EMBL/GenBank/DDBJ whole genome shotgun (WGS) entry which is preliminary data.</text>
</comment>
<dbReference type="SMR" id="A0A2V2XK75"/>
<dbReference type="VEuPathDB" id="TriTrypDB:BCY84_16045"/>
<dbReference type="VEuPathDB" id="TriTrypDB:Tc_MARK_10267"/>
<feature type="coiled-coil region" evidence="1">
    <location>
        <begin position="754"/>
        <end position="781"/>
    </location>
</feature>
<dbReference type="EMBL" id="PRFC01000006">
    <property type="protein sequence ID" value="PWV20489.1"/>
    <property type="molecule type" value="Genomic_DNA"/>
</dbReference>
<dbReference type="VEuPathDB" id="TriTrypDB:TcCLB.509393.50"/>
<dbReference type="VEuPathDB" id="TriTrypDB:TcG_08524"/>
<dbReference type="VEuPathDB" id="TriTrypDB:TCDM_10054"/>
<feature type="coiled-coil region" evidence="1">
    <location>
        <begin position="174"/>
        <end position="717"/>
    </location>
</feature>
<evidence type="ECO:0000313" key="2">
    <source>
        <dbReference type="EMBL" id="PWV20489.1"/>
    </source>
</evidence>
<dbReference type="OrthoDB" id="250328at2759"/>
<organism evidence="2 3">
    <name type="scientific">Trypanosoma cruzi</name>
    <dbReference type="NCBI Taxonomy" id="5693"/>
    <lineage>
        <taxon>Eukaryota</taxon>
        <taxon>Discoba</taxon>
        <taxon>Euglenozoa</taxon>
        <taxon>Kinetoplastea</taxon>
        <taxon>Metakinetoplastina</taxon>
        <taxon>Trypanosomatida</taxon>
        <taxon>Trypanosomatidae</taxon>
        <taxon>Trypanosoma</taxon>
        <taxon>Schizotrypanum</taxon>
    </lineage>
</organism>
<reference evidence="2 3" key="1">
    <citation type="journal article" date="2018" name="Microb. Genom.">
        <title>Expanding an expanded genome: long-read sequencing of Trypanosoma cruzi.</title>
        <authorList>
            <person name="Berna L."/>
            <person name="Rodriguez M."/>
            <person name="Chiribao M.L."/>
            <person name="Parodi-Talice A."/>
            <person name="Pita S."/>
            <person name="Rijo G."/>
            <person name="Alvarez-Valin F."/>
            <person name="Robello C."/>
        </authorList>
    </citation>
    <scope>NUCLEOTIDE SEQUENCE [LARGE SCALE GENOMIC DNA]</scope>
    <source>
        <strain evidence="2 3">TCC</strain>
    </source>
</reference>
<dbReference type="VEuPathDB" id="TriTrypDB:C3747_6g220"/>
<dbReference type="VEuPathDB" id="TriTrypDB:TCSYLVIO_007563"/>
<accession>A0A2V2XK75</accession>
<gene>
    <name evidence="2" type="ORF">C3747_6g220</name>
</gene>
<proteinExistence type="predicted"/>
<dbReference type="Proteomes" id="UP000246078">
    <property type="component" value="Unassembled WGS sequence"/>
</dbReference>
<dbReference type="VEuPathDB" id="TriTrypDB:C4B63_35g373"/>
<protein>
    <submittedName>
        <fullName evidence="2">Uncharacterized protein</fullName>
    </submittedName>
</protein>
<dbReference type="VEuPathDB" id="TriTrypDB:TcBrA4_0006290"/>
<evidence type="ECO:0000313" key="3">
    <source>
        <dbReference type="Proteomes" id="UP000246078"/>
    </source>
</evidence>
<name>A0A2V2XK75_TRYCR</name>
<evidence type="ECO:0000256" key="1">
    <source>
        <dbReference type="SAM" id="Coils"/>
    </source>
</evidence>
<dbReference type="VEuPathDB" id="TriTrypDB:TcCL_NonESM03864"/>
<keyword evidence="1" id="KW-0175">Coiled coil</keyword>
<dbReference type="VEuPathDB" id="TriTrypDB:TcYC6_0055040"/>
<dbReference type="VEuPathDB" id="TriTrypDB:ECC02_003273"/>